<dbReference type="RefSeq" id="WP_006746304.1">
    <property type="nucleotide sequence ID" value="NZ_CP007029.1"/>
</dbReference>
<dbReference type="Gene3D" id="2.30.30.400">
    <property type="entry name" value="Rof-like"/>
    <property type="match status" value="1"/>
</dbReference>
<sequence>MTQAPPYAPMDCARYSELELAIVRRRALRLRWVGRAITHLEVVYPEDLRTRRHAEFLLLRDQLNRRRFVRLDRIVEFSELERR</sequence>
<reference evidence="1 2" key="1">
    <citation type="submission" date="2013-12" db="EMBL/GenBank/DDBJ databases">
        <authorList>
            <consortium name="DOE Joint Genome Institute"/>
            <person name="Muyzer G."/>
            <person name="Huntemann M."/>
            <person name="Han J."/>
            <person name="Chen A."/>
            <person name="Kyrpides N."/>
            <person name="Mavromatis K."/>
            <person name="Markowitz V."/>
            <person name="Palaniappan K."/>
            <person name="Ivanova N."/>
            <person name="Schaumberg A."/>
            <person name="Pati A."/>
            <person name="Liolios K."/>
            <person name="Nordberg H.P."/>
            <person name="Cantor M.N."/>
            <person name="Hua S.X."/>
            <person name="Woyke T."/>
        </authorList>
    </citation>
    <scope>NUCLEOTIDE SEQUENCE [LARGE SCALE GENOMIC DNA]</scope>
    <source>
        <strain evidence="1 2">ARh 1</strain>
    </source>
</reference>
<gene>
    <name evidence="1" type="ORF">THITH_01445</name>
</gene>
<evidence type="ECO:0000313" key="2">
    <source>
        <dbReference type="Proteomes" id="UP000005289"/>
    </source>
</evidence>
<name>W0DIW4_9GAMM</name>
<dbReference type="Proteomes" id="UP000005289">
    <property type="component" value="Chromosome"/>
</dbReference>
<keyword evidence="2" id="KW-1185">Reference proteome</keyword>
<dbReference type="InterPro" id="IPR023534">
    <property type="entry name" value="Rof/RNase_P-like"/>
</dbReference>
<proteinExistence type="predicted"/>
<dbReference type="EMBL" id="CP007029">
    <property type="protein sequence ID" value="AHE97162.1"/>
    <property type="molecule type" value="Genomic_DNA"/>
</dbReference>
<dbReference type="InterPro" id="IPR038626">
    <property type="entry name" value="Rof-like_sf"/>
</dbReference>
<dbReference type="STRING" id="713585.THITH_01445"/>
<evidence type="ECO:0000313" key="1">
    <source>
        <dbReference type="EMBL" id="AHE97162.1"/>
    </source>
</evidence>
<dbReference type="AlphaFoldDB" id="W0DIW4"/>
<accession>W0DIW4</accession>
<dbReference type="HOGENOM" id="CLU_176324_2_0_6"/>
<protein>
    <submittedName>
        <fullName evidence="1">Transcriptional antiterminator, Rof</fullName>
    </submittedName>
</protein>
<dbReference type="KEGG" id="tti:THITH_01445"/>
<dbReference type="SUPFAM" id="SSF101744">
    <property type="entry name" value="Rof/RNase P subunit-like"/>
    <property type="match status" value="1"/>
</dbReference>
<organism evidence="1 2">
    <name type="scientific">Thioalkalivibrio paradoxus ARh 1</name>
    <dbReference type="NCBI Taxonomy" id="713585"/>
    <lineage>
        <taxon>Bacteria</taxon>
        <taxon>Pseudomonadati</taxon>
        <taxon>Pseudomonadota</taxon>
        <taxon>Gammaproteobacteria</taxon>
        <taxon>Chromatiales</taxon>
        <taxon>Ectothiorhodospiraceae</taxon>
        <taxon>Thioalkalivibrio</taxon>
    </lineage>
</organism>
<dbReference type="OrthoDB" id="5786494at2"/>